<feature type="region of interest" description="Disordered" evidence="1">
    <location>
        <begin position="118"/>
        <end position="149"/>
    </location>
</feature>
<dbReference type="EMBL" id="CM003531">
    <property type="protein sequence ID" value="RCV23291.1"/>
    <property type="molecule type" value="Genomic_DNA"/>
</dbReference>
<organism evidence="2">
    <name type="scientific">Setaria italica</name>
    <name type="common">Foxtail millet</name>
    <name type="synonym">Panicum italicum</name>
    <dbReference type="NCBI Taxonomy" id="4555"/>
    <lineage>
        <taxon>Eukaryota</taxon>
        <taxon>Viridiplantae</taxon>
        <taxon>Streptophyta</taxon>
        <taxon>Embryophyta</taxon>
        <taxon>Tracheophyta</taxon>
        <taxon>Spermatophyta</taxon>
        <taxon>Magnoliopsida</taxon>
        <taxon>Liliopsida</taxon>
        <taxon>Poales</taxon>
        <taxon>Poaceae</taxon>
        <taxon>PACMAD clade</taxon>
        <taxon>Panicoideae</taxon>
        <taxon>Panicodae</taxon>
        <taxon>Paniceae</taxon>
        <taxon>Cenchrinae</taxon>
        <taxon>Setaria</taxon>
    </lineage>
</organism>
<protein>
    <submittedName>
        <fullName evidence="2">Uncharacterized protein</fullName>
    </submittedName>
</protein>
<feature type="compositionally biased region" description="Low complexity" evidence="1">
    <location>
        <begin position="133"/>
        <end position="149"/>
    </location>
</feature>
<sequence length="168" mass="18355">MPRPEPARCSSSLVRPPSCSSWPWWRRCARHLQARHLFQERLPRPLHHKHGGVGPAKLRRGGGGVKSKKSLLGSRLWPGGVGVPSLLATTDEGFAAAGVEDDDEYLAREAGWGVRQMGGSGRRYGGWRRSRPRPSTSSSRSSTISSWTSSKLGRGAVRAYLQSEELAA</sequence>
<gene>
    <name evidence="2" type="ORF">SETIT_4G287900v2</name>
</gene>
<reference evidence="2" key="2">
    <citation type="submission" date="2015-07" db="EMBL/GenBank/DDBJ databases">
        <authorList>
            <person name="Noorani M."/>
        </authorList>
    </citation>
    <scope>NUCLEOTIDE SEQUENCE</scope>
    <source>
        <strain evidence="2">Yugu1</strain>
    </source>
</reference>
<accession>A0A368QZF6</accession>
<proteinExistence type="predicted"/>
<reference evidence="2" key="1">
    <citation type="journal article" date="2012" name="Nat. Biotechnol.">
        <title>Reference genome sequence of the model plant Setaria.</title>
        <authorList>
            <person name="Bennetzen J.L."/>
            <person name="Schmutz J."/>
            <person name="Wang H."/>
            <person name="Percifield R."/>
            <person name="Hawkins J."/>
            <person name="Pontaroli A.C."/>
            <person name="Estep M."/>
            <person name="Feng L."/>
            <person name="Vaughn J.N."/>
            <person name="Grimwood J."/>
            <person name="Jenkins J."/>
            <person name="Barry K."/>
            <person name="Lindquist E."/>
            <person name="Hellsten U."/>
            <person name="Deshpande S."/>
            <person name="Wang X."/>
            <person name="Wu X."/>
            <person name="Mitros T."/>
            <person name="Triplett J."/>
            <person name="Yang X."/>
            <person name="Ye C.Y."/>
            <person name="Mauro-Herrera M."/>
            <person name="Wang L."/>
            <person name="Li P."/>
            <person name="Sharma M."/>
            <person name="Sharma R."/>
            <person name="Ronald P.C."/>
            <person name="Panaud O."/>
            <person name="Kellogg E.A."/>
            <person name="Brutnell T.P."/>
            <person name="Doust A.N."/>
            <person name="Tuskan G.A."/>
            <person name="Rokhsar D."/>
            <person name="Devos K.M."/>
        </authorList>
    </citation>
    <scope>NUCLEOTIDE SEQUENCE [LARGE SCALE GENOMIC DNA]</scope>
    <source>
        <strain evidence="2">Yugu1</strain>
    </source>
</reference>
<dbReference type="EMBL" id="CM003531">
    <property type="protein sequence ID" value="RCV23292.1"/>
    <property type="molecule type" value="Genomic_DNA"/>
</dbReference>
<feature type="region of interest" description="Disordered" evidence="1">
    <location>
        <begin position="45"/>
        <end position="71"/>
    </location>
</feature>
<evidence type="ECO:0000256" key="1">
    <source>
        <dbReference type="SAM" id="MobiDB-lite"/>
    </source>
</evidence>
<name>A0A368QZF6_SETIT</name>
<evidence type="ECO:0000313" key="2">
    <source>
        <dbReference type="EMBL" id="RCV23292.1"/>
    </source>
</evidence>
<dbReference type="AlphaFoldDB" id="A0A368QZF6"/>